<feature type="region of interest" description="Disordered" evidence="7">
    <location>
        <begin position="21"/>
        <end position="52"/>
    </location>
</feature>
<dbReference type="InterPro" id="IPR014716">
    <property type="entry name" value="Fibrinogen_a/b/g_C_1"/>
</dbReference>
<protein>
    <submittedName>
        <fullName evidence="10">Angiopoietin-related protein 2-like</fullName>
    </submittedName>
</protein>
<accession>A0ABR0Y858</accession>
<evidence type="ECO:0000256" key="8">
    <source>
        <dbReference type="SAM" id="SignalP"/>
    </source>
</evidence>
<evidence type="ECO:0000259" key="9">
    <source>
        <dbReference type="PROSITE" id="PS51406"/>
    </source>
</evidence>
<keyword evidence="2" id="KW-0964">Secreted</keyword>
<keyword evidence="4" id="KW-0175">Coiled coil</keyword>
<dbReference type="Proteomes" id="UP001369086">
    <property type="component" value="Unassembled WGS sequence"/>
</dbReference>
<dbReference type="InterPro" id="IPR036056">
    <property type="entry name" value="Fibrinogen-like_C"/>
</dbReference>
<feature type="compositionally biased region" description="Basic and acidic residues" evidence="7">
    <location>
        <begin position="251"/>
        <end position="261"/>
    </location>
</feature>
<dbReference type="EMBL" id="JAHFZB010000042">
    <property type="protein sequence ID" value="KAK6468832.1"/>
    <property type="molecule type" value="Genomic_DNA"/>
</dbReference>
<keyword evidence="6" id="KW-0325">Glycoprotein</keyword>
<name>A0ABR0Y858_HUSHU</name>
<dbReference type="InterPro" id="IPR037579">
    <property type="entry name" value="FIB_ANG-like"/>
</dbReference>
<evidence type="ECO:0000256" key="6">
    <source>
        <dbReference type="ARBA" id="ARBA00023180"/>
    </source>
</evidence>
<feature type="signal peptide" evidence="8">
    <location>
        <begin position="1"/>
        <end position="21"/>
    </location>
</feature>
<feature type="region of interest" description="Disordered" evidence="7">
    <location>
        <begin position="235"/>
        <end position="293"/>
    </location>
</feature>
<feature type="domain" description="Fibrinogen C-terminal" evidence="9">
    <location>
        <begin position="291"/>
        <end position="511"/>
    </location>
</feature>
<dbReference type="Pfam" id="PF00147">
    <property type="entry name" value="Fibrinogen_C"/>
    <property type="match status" value="1"/>
</dbReference>
<dbReference type="SUPFAM" id="SSF56496">
    <property type="entry name" value="Fibrinogen C-terminal domain-like"/>
    <property type="match status" value="1"/>
</dbReference>
<feature type="compositionally biased region" description="Polar residues" evidence="7">
    <location>
        <begin position="237"/>
        <end position="250"/>
    </location>
</feature>
<dbReference type="Gene3D" id="3.90.215.10">
    <property type="entry name" value="Gamma Fibrinogen, chain A, domain 1"/>
    <property type="match status" value="1"/>
</dbReference>
<evidence type="ECO:0000256" key="3">
    <source>
        <dbReference type="ARBA" id="ARBA00022729"/>
    </source>
</evidence>
<dbReference type="PANTHER" id="PTHR47221:SF6">
    <property type="entry name" value="FIBRINOGEN ALPHA CHAIN"/>
    <property type="match status" value="1"/>
</dbReference>
<comment type="caution">
    <text evidence="10">The sequence shown here is derived from an EMBL/GenBank/DDBJ whole genome shotgun (WGS) entry which is preliminary data.</text>
</comment>
<organism evidence="10 11">
    <name type="scientific">Huso huso</name>
    <name type="common">Beluga</name>
    <name type="synonym">Acipenser huso</name>
    <dbReference type="NCBI Taxonomy" id="61971"/>
    <lineage>
        <taxon>Eukaryota</taxon>
        <taxon>Metazoa</taxon>
        <taxon>Chordata</taxon>
        <taxon>Craniata</taxon>
        <taxon>Vertebrata</taxon>
        <taxon>Euteleostomi</taxon>
        <taxon>Actinopterygii</taxon>
        <taxon>Chondrostei</taxon>
        <taxon>Acipenseriformes</taxon>
        <taxon>Acipenseridae</taxon>
        <taxon>Huso</taxon>
    </lineage>
</organism>
<dbReference type="SMART" id="SM00186">
    <property type="entry name" value="FBG"/>
    <property type="match status" value="1"/>
</dbReference>
<evidence type="ECO:0000256" key="7">
    <source>
        <dbReference type="SAM" id="MobiDB-lite"/>
    </source>
</evidence>
<dbReference type="CDD" id="cd00087">
    <property type="entry name" value="FReD"/>
    <property type="match status" value="1"/>
</dbReference>
<keyword evidence="11" id="KW-1185">Reference proteome</keyword>
<feature type="chain" id="PRO_5046460205" evidence="8">
    <location>
        <begin position="22"/>
        <end position="516"/>
    </location>
</feature>
<evidence type="ECO:0000313" key="10">
    <source>
        <dbReference type="EMBL" id="KAK6468832.1"/>
    </source>
</evidence>
<evidence type="ECO:0000313" key="11">
    <source>
        <dbReference type="Proteomes" id="UP001369086"/>
    </source>
</evidence>
<dbReference type="InterPro" id="IPR002181">
    <property type="entry name" value="Fibrinogen_a/b/g_C_dom"/>
</dbReference>
<feature type="compositionally biased region" description="Low complexity" evidence="7">
    <location>
        <begin position="43"/>
        <end position="52"/>
    </location>
</feature>
<dbReference type="PANTHER" id="PTHR47221">
    <property type="entry name" value="FIBRINOGEN ALPHA CHAIN"/>
    <property type="match status" value="1"/>
</dbReference>
<dbReference type="InterPro" id="IPR020837">
    <property type="entry name" value="Fibrinogen_CS"/>
</dbReference>
<dbReference type="PROSITE" id="PS00514">
    <property type="entry name" value="FIBRINOGEN_C_1"/>
    <property type="match status" value="1"/>
</dbReference>
<proteinExistence type="predicted"/>
<keyword evidence="3 8" id="KW-0732">Signal</keyword>
<evidence type="ECO:0000256" key="4">
    <source>
        <dbReference type="ARBA" id="ARBA00023054"/>
    </source>
</evidence>
<evidence type="ECO:0000256" key="2">
    <source>
        <dbReference type="ARBA" id="ARBA00022525"/>
    </source>
</evidence>
<evidence type="ECO:0000256" key="1">
    <source>
        <dbReference type="ARBA" id="ARBA00004613"/>
    </source>
</evidence>
<comment type="subcellular location">
    <subcellularLocation>
        <location evidence="1">Secreted</location>
    </subcellularLocation>
</comment>
<keyword evidence="5" id="KW-1015">Disulfide bond</keyword>
<gene>
    <name evidence="10" type="ORF">HHUSO_G33191</name>
</gene>
<sequence>MERQTVIVTLILFTFSSVVSPDGGIKKEAKSKTEHYRHPRSPEPTTQSTQPTGKCSYTFIVPQQKITGAICLSTKNPEDSSAVNKTELEDLRLELSQQQRQIEHLKQVVEVDGSLLNEVKFLRKESRNMNSRVTQLYTQLLHEIIQKKDQALEATQLENRLLNATAQVLRVSASYRELETKYEALASLLNNHSLAIAHLEKRCQLGANAVPTHGTQTQQSYVLPPQVQVVPLSPVSTQNRSQNQGESSNEIQRDQTDKQTQESRQWQAVEPPPASSINTPTEHPFFSSAETKTPGPWRDCRHVLAEGGSASGIYLIRPRNVNRLLQLWCEQSHADGGWAVIQRRQDGSVNFFRTWEHYKQGFGNIDGEYWLGLENLYWLTTQEDYKLLVLMEDWQGRQVHAEYDSFRVEPESDSYRLRLGHYQGDAGDSLSWHNNKAFTTLDRDRDAYTGNCAHYQKGGWWYHMCAHSNLNGVWYKGGHYRSRYQDGVYWAEFRGGSYSLKKVTMMIKPIQHRGLD</sequence>
<feature type="compositionally biased region" description="Basic and acidic residues" evidence="7">
    <location>
        <begin position="24"/>
        <end position="36"/>
    </location>
</feature>
<reference evidence="10 11" key="1">
    <citation type="submission" date="2021-05" db="EMBL/GenBank/DDBJ databases">
        <authorList>
            <person name="Zahm M."/>
            <person name="Klopp C."/>
            <person name="Cabau C."/>
            <person name="Kuhl H."/>
            <person name="Suciu R."/>
            <person name="Ciorpac M."/>
            <person name="Holostenco D."/>
            <person name="Gessner J."/>
            <person name="Wuertz S."/>
            <person name="Hohne C."/>
            <person name="Stock M."/>
            <person name="Gislard M."/>
            <person name="Lluch J."/>
            <person name="Milhes M."/>
            <person name="Lampietro C."/>
            <person name="Lopez Roques C."/>
            <person name="Donnadieu C."/>
            <person name="Du K."/>
            <person name="Schartl M."/>
            <person name="Guiguen Y."/>
        </authorList>
    </citation>
    <scope>NUCLEOTIDE SEQUENCE [LARGE SCALE GENOMIC DNA]</scope>
    <source>
        <strain evidence="10">Hh-F2</strain>
        <tissue evidence="10">Blood</tissue>
    </source>
</reference>
<evidence type="ECO:0000256" key="5">
    <source>
        <dbReference type="ARBA" id="ARBA00023157"/>
    </source>
</evidence>
<dbReference type="PROSITE" id="PS51406">
    <property type="entry name" value="FIBRINOGEN_C_2"/>
    <property type="match status" value="1"/>
</dbReference>